<dbReference type="OrthoDB" id="3647333at2759"/>
<dbReference type="InterPro" id="IPR050745">
    <property type="entry name" value="Multifunctional_regulatory"/>
</dbReference>
<protein>
    <recommendedName>
        <fullName evidence="6">Ankyrin repeat protein</fullName>
    </recommendedName>
</protein>
<evidence type="ECO:0008006" key="6">
    <source>
        <dbReference type="Google" id="ProtNLM"/>
    </source>
</evidence>
<accession>A0A6A6FEF5</accession>
<evidence type="ECO:0000313" key="4">
    <source>
        <dbReference type="EMBL" id="KAF2211817.1"/>
    </source>
</evidence>
<dbReference type="SMART" id="SM00248">
    <property type="entry name" value="ANK"/>
    <property type="match status" value="4"/>
</dbReference>
<organism evidence="4 5">
    <name type="scientific">Cercospora zeae-maydis SCOH1-5</name>
    <dbReference type="NCBI Taxonomy" id="717836"/>
    <lineage>
        <taxon>Eukaryota</taxon>
        <taxon>Fungi</taxon>
        <taxon>Dikarya</taxon>
        <taxon>Ascomycota</taxon>
        <taxon>Pezizomycotina</taxon>
        <taxon>Dothideomycetes</taxon>
        <taxon>Dothideomycetidae</taxon>
        <taxon>Mycosphaerellales</taxon>
        <taxon>Mycosphaerellaceae</taxon>
        <taxon>Cercospora</taxon>
    </lineage>
</organism>
<proteinExistence type="predicted"/>
<dbReference type="InterPro" id="IPR002110">
    <property type="entry name" value="Ankyrin_rpt"/>
</dbReference>
<dbReference type="PROSITE" id="PS50088">
    <property type="entry name" value="ANK_REPEAT"/>
    <property type="match status" value="1"/>
</dbReference>
<reference evidence="4" key="1">
    <citation type="journal article" date="2020" name="Stud. Mycol.">
        <title>101 Dothideomycetes genomes: a test case for predicting lifestyles and emergence of pathogens.</title>
        <authorList>
            <person name="Haridas S."/>
            <person name="Albert R."/>
            <person name="Binder M."/>
            <person name="Bloem J."/>
            <person name="Labutti K."/>
            <person name="Salamov A."/>
            <person name="Andreopoulos B."/>
            <person name="Baker S."/>
            <person name="Barry K."/>
            <person name="Bills G."/>
            <person name="Bluhm B."/>
            <person name="Cannon C."/>
            <person name="Castanera R."/>
            <person name="Culley D."/>
            <person name="Daum C."/>
            <person name="Ezra D."/>
            <person name="Gonzalez J."/>
            <person name="Henrissat B."/>
            <person name="Kuo A."/>
            <person name="Liang C."/>
            <person name="Lipzen A."/>
            <person name="Lutzoni F."/>
            <person name="Magnuson J."/>
            <person name="Mondo S."/>
            <person name="Nolan M."/>
            <person name="Ohm R."/>
            <person name="Pangilinan J."/>
            <person name="Park H.-J."/>
            <person name="Ramirez L."/>
            <person name="Alfaro M."/>
            <person name="Sun H."/>
            <person name="Tritt A."/>
            <person name="Yoshinaga Y."/>
            <person name="Zwiers L.-H."/>
            <person name="Turgeon B."/>
            <person name="Goodwin S."/>
            <person name="Spatafora J."/>
            <person name="Crous P."/>
            <person name="Grigoriev I."/>
        </authorList>
    </citation>
    <scope>NUCLEOTIDE SEQUENCE</scope>
    <source>
        <strain evidence="4">SCOH1-5</strain>
    </source>
</reference>
<evidence type="ECO:0000256" key="2">
    <source>
        <dbReference type="ARBA" id="ARBA00023043"/>
    </source>
</evidence>
<dbReference type="PROSITE" id="PS50297">
    <property type="entry name" value="ANK_REP_REGION"/>
    <property type="match status" value="1"/>
</dbReference>
<keyword evidence="1" id="KW-0677">Repeat</keyword>
<feature type="repeat" description="ANK" evidence="3">
    <location>
        <begin position="254"/>
        <end position="283"/>
    </location>
</feature>
<dbReference type="EMBL" id="ML992675">
    <property type="protein sequence ID" value="KAF2211817.1"/>
    <property type="molecule type" value="Genomic_DNA"/>
</dbReference>
<keyword evidence="5" id="KW-1185">Reference proteome</keyword>
<dbReference type="InterPro" id="IPR036770">
    <property type="entry name" value="Ankyrin_rpt-contain_sf"/>
</dbReference>
<dbReference type="Pfam" id="PF00023">
    <property type="entry name" value="Ank"/>
    <property type="match status" value="1"/>
</dbReference>
<evidence type="ECO:0000313" key="5">
    <source>
        <dbReference type="Proteomes" id="UP000799539"/>
    </source>
</evidence>
<dbReference type="PANTHER" id="PTHR24189:SF50">
    <property type="entry name" value="ANKYRIN REPEAT AND SOCS BOX PROTEIN 2"/>
    <property type="match status" value="1"/>
</dbReference>
<dbReference type="PANTHER" id="PTHR24189">
    <property type="entry name" value="MYOTROPHIN"/>
    <property type="match status" value="1"/>
</dbReference>
<dbReference type="Gene3D" id="1.25.40.20">
    <property type="entry name" value="Ankyrin repeat-containing domain"/>
    <property type="match status" value="2"/>
</dbReference>
<evidence type="ECO:0000256" key="3">
    <source>
        <dbReference type="PROSITE-ProRule" id="PRU00023"/>
    </source>
</evidence>
<name>A0A6A6FEF5_9PEZI</name>
<dbReference type="Proteomes" id="UP000799539">
    <property type="component" value="Unassembled WGS sequence"/>
</dbReference>
<dbReference type="AlphaFoldDB" id="A0A6A6FEF5"/>
<evidence type="ECO:0000256" key="1">
    <source>
        <dbReference type="ARBA" id="ARBA00022737"/>
    </source>
</evidence>
<gene>
    <name evidence="4" type="ORF">CERZMDRAFT_98251</name>
</gene>
<dbReference type="SUPFAM" id="SSF48403">
    <property type="entry name" value="Ankyrin repeat"/>
    <property type="match status" value="1"/>
</dbReference>
<keyword evidence="2 3" id="KW-0040">ANK repeat</keyword>
<sequence length="309" mass="33674">MDGLTVFLKSLKSDEEMQELHEPCSPTSRSLARQHAQWRAEFGPDLAGAWESCEAGDDNASLLVQELIRSGHSPAELKGCLDRATSSGNEPLVAKLLALGIPYDIHVARTAVDNGLVDTLSLFVAQGWDINEEQSWCQAPLLGHAIIIHASDSVISWFLEHGADPNAACTAGITPFSNAVKVAPLRTIQQCLDHCHEDTVFKGYPLHTASQRNDDISVEVVELVLRRCRCNVNSIEWDDNAFTYACWKVMGLGTPLHEVAKGGHPGVAELLLREGVDMTIKDSLGKTAIEVAEAMGNVEVMRVLRDAEN</sequence>